<evidence type="ECO:0000256" key="3">
    <source>
        <dbReference type="ARBA" id="ARBA00022448"/>
    </source>
</evidence>
<dbReference type="Proteomes" id="UP001496674">
    <property type="component" value="Chromosome"/>
</dbReference>
<dbReference type="Pfam" id="PF01654">
    <property type="entry name" value="Cyt_bd_oxida_I"/>
    <property type="match status" value="1"/>
</dbReference>
<evidence type="ECO:0000256" key="11">
    <source>
        <dbReference type="ARBA" id="ARBA00023004"/>
    </source>
</evidence>
<feature type="transmembrane region" description="Helical" evidence="13">
    <location>
        <begin position="194"/>
        <end position="213"/>
    </location>
</feature>
<feature type="transmembrane region" description="Helical" evidence="13">
    <location>
        <begin position="98"/>
        <end position="123"/>
    </location>
</feature>
<name>A0ABN6Z2Q2_9BACE</name>
<feature type="transmembrane region" description="Helical" evidence="13">
    <location>
        <begin position="487"/>
        <end position="506"/>
    </location>
</feature>
<evidence type="ECO:0000256" key="12">
    <source>
        <dbReference type="ARBA" id="ARBA00023136"/>
    </source>
</evidence>
<dbReference type="PANTHER" id="PTHR30365">
    <property type="entry name" value="CYTOCHROME D UBIQUINOL OXIDASE"/>
    <property type="match status" value="1"/>
</dbReference>
<evidence type="ECO:0000256" key="10">
    <source>
        <dbReference type="ARBA" id="ARBA00022989"/>
    </source>
</evidence>
<evidence type="ECO:0000256" key="4">
    <source>
        <dbReference type="ARBA" id="ARBA00022475"/>
    </source>
</evidence>
<dbReference type="PIRSF" id="PIRSF006446">
    <property type="entry name" value="Cyt_quinol_oxidase_1"/>
    <property type="match status" value="1"/>
</dbReference>
<keyword evidence="10 13" id="KW-1133">Transmembrane helix</keyword>
<evidence type="ECO:0000256" key="7">
    <source>
        <dbReference type="ARBA" id="ARBA00022692"/>
    </source>
</evidence>
<evidence type="ECO:0000256" key="13">
    <source>
        <dbReference type="PIRNR" id="PIRNR006446"/>
    </source>
</evidence>
<dbReference type="EMBL" id="AP028055">
    <property type="protein sequence ID" value="BEG98825.1"/>
    <property type="molecule type" value="Genomic_DNA"/>
</dbReference>
<evidence type="ECO:0000256" key="8">
    <source>
        <dbReference type="ARBA" id="ARBA00022723"/>
    </source>
</evidence>
<feature type="transmembrane region" description="Helical" evidence="13">
    <location>
        <begin position="59"/>
        <end position="78"/>
    </location>
</feature>
<evidence type="ECO:0000256" key="5">
    <source>
        <dbReference type="ARBA" id="ARBA00022519"/>
    </source>
</evidence>
<protein>
    <submittedName>
        <fullName evidence="14">Cytochrome d ubiquinol oxidase subunit I</fullName>
    </submittedName>
</protein>
<proteinExistence type="inferred from homology"/>
<feature type="transmembrane region" description="Helical" evidence="13">
    <location>
        <begin position="135"/>
        <end position="156"/>
    </location>
</feature>
<reference evidence="14 15" key="1">
    <citation type="submission" date="2023-04" db="EMBL/GenBank/DDBJ databases">
        <title>Draft genome sequence of acteroides sedimenti strain YN3PY1.</title>
        <authorList>
            <person name="Yoshida N."/>
        </authorList>
    </citation>
    <scope>NUCLEOTIDE SEQUENCE [LARGE SCALE GENOMIC DNA]</scope>
    <source>
        <strain evidence="14 15">YN3PY1</strain>
    </source>
</reference>
<feature type="transmembrane region" description="Helical" evidence="13">
    <location>
        <begin position="22"/>
        <end position="47"/>
    </location>
</feature>
<keyword evidence="7 13" id="KW-0812">Transmembrane</keyword>
<evidence type="ECO:0000256" key="1">
    <source>
        <dbReference type="ARBA" id="ARBA00004429"/>
    </source>
</evidence>
<gene>
    <name evidence="14" type="ORF">BSYN_10900</name>
</gene>
<keyword evidence="3 13" id="KW-0813">Transport</keyword>
<sequence length="515" mass="57719">MFESIDTSLIDWSRAQFALTAMYHWLFVPLTLGLALIMAIMETLYYRTKNEFWKKTAKFWMKLFGINFAIGVATGIILEFEFGTNWSNYSWLVGDIFGAPLAIEGILAFFMEATFIAVMFFGWDKVSRGYHLASTWLTGIGATLSAWWILVANAWMQNPVGMVFNPDSVRNEMMDFFAIAFSPVALSKFLHSVLSGWILGAVFVVGISAWFLLKKRHKEFAIASIKIGAIVGLVASVLVAWSGDSSAYQVAQTQPMKLAAMEGYYDGQQGAPLVAIGVLNSKKQTYNDEIYPFIIDIKMPKLLSFLATRNLNGYVPGIKNIIDGGYKQSDGTIAISAKEKIARGQTAISALGAYRAAMKAGNKEEALFCRQVLKDNIQYFGYGYIKDVNQLIPNVMLTFYSFRIMVILGGYFILFFALVLFLAYRKNLPEMKWMHRLAIFTIPLGYIAGQAGWIVAEVGRQPWTIQDMLPTCASISKLDVSSVQTTFFIFLFLFTVMLIAEVRILLKEIKKGPEA</sequence>
<keyword evidence="8 13" id="KW-0479">Metal-binding</keyword>
<keyword evidence="6 13" id="KW-0349">Heme</keyword>
<dbReference type="PANTHER" id="PTHR30365:SF0">
    <property type="entry name" value="CYTOCHROME BD-I UBIQUINOL OXIDASE SUBUNIT 1"/>
    <property type="match status" value="1"/>
</dbReference>
<keyword evidence="11 13" id="KW-0408">Iron</keyword>
<comment type="subcellular location">
    <subcellularLocation>
        <location evidence="1">Cell inner membrane</location>
        <topology evidence="1">Multi-pass membrane protein</topology>
    </subcellularLocation>
</comment>
<evidence type="ECO:0000313" key="14">
    <source>
        <dbReference type="EMBL" id="BEG98825.1"/>
    </source>
</evidence>
<keyword evidence="12 13" id="KW-0472">Membrane</keyword>
<keyword evidence="15" id="KW-1185">Reference proteome</keyword>
<feature type="transmembrane region" description="Helical" evidence="13">
    <location>
        <begin position="436"/>
        <end position="456"/>
    </location>
</feature>
<evidence type="ECO:0000313" key="15">
    <source>
        <dbReference type="Proteomes" id="UP001496674"/>
    </source>
</evidence>
<evidence type="ECO:0000256" key="9">
    <source>
        <dbReference type="ARBA" id="ARBA00022982"/>
    </source>
</evidence>
<keyword evidence="5" id="KW-0997">Cell inner membrane</keyword>
<comment type="similarity">
    <text evidence="2 13">Belongs to the cytochrome ubiquinol oxidase subunit 1 family.</text>
</comment>
<evidence type="ECO:0000256" key="2">
    <source>
        <dbReference type="ARBA" id="ARBA00009819"/>
    </source>
</evidence>
<accession>A0ABN6Z2Q2</accession>
<dbReference type="RefSeq" id="WP_353334031.1">
    <property type="nucleotide sequence ID" value="NZ_AP028055.1"/>
</dbReference>
<organism evidence="14 15">
    <name type="scientific">Bacteroides sedimenti</name>
    <dbReference type="NCBI Taxonomy" id="2136147"/>
    <lineage>
        <taxon>Bacteria</taxon>
        <taxon>Pseudomonadati</taxon>
        <taxon>Bacteroidota</taxon>
        <taxon>Bacteroidia</taxon>
        <taxon>Bacteroidales</taxon>
        <taxon>Bacteroidaceae</taxon>
        <taxon>Bacteroides</taxon>
    </lineage>
</organism>
<feature type="transmembrane region" description="Helical" evidence="13">
    <location>
        <begin position="220"/>
        <end position="241"/>
    </location>
</feature>
<dbReference type="InterPro" id="IPR002585">
    <property type="entry name" value="Cyt-d_ubiquinol_oxidase_su_1"/>
</dbReference>
<evidence type="ECO:0000256" key="6">
    <source>
        <dbReference type="ARBA" id="ARBA00022617"/>
    </source>
</evidence>
<keyword evidence="9 13" id="KW-0249">Electron transport</keyword>
<feature type="transmembrane region" description="Helical" evidence="13">
    <location>
        <begin position="400"/>
        <end position="424"/>
    </location>
</feature>
<keyword evidence="4 13" id="KW-1003">Cell membrane</keyword>